<proteinExistence type="predicted"/>
<sequence length="63" mass="7264">MVQIRQKARWISLHNGAIDLQRIGEGEKTLATLRCPFFQPPPFPLLVHLALSYSLPALRHPYR</sequence>
<dbReference type="HOGENOM" id="CLU_2883860_0_0_11"/>
<dbReference type="PATRIC" id="fig|1003195.29.peg.2519"/>
<gene>
    <name evidence="1" type="ordered locus">SCATT_25150</name>
</gene>
<name>G8WU64_STREN</name>
<evidence type="ECO:0000313" key="2">
    <source>
        <dbReference type="Proteomes" id="UP000007842"/>
    </source>
</evidence>
<accession>G8WU64</accession>
<dbReference type="KEGG" id="scy:SCATT_25150"/>
<organism evidence="1 2">
    <name type="scientific">Streptantibioticus cattleyicolor (strain ATCC 35852 / DSM 46488 / JCM 4925 / NBRC 14057 / NRRL 8057)</name>
    <name type="common">Streptomyces cattleya</name>
    <dbReference type="NCBI Taxonomy" id="1003195"/>
    <lineage>
        <taxon>Bacteria</taxon>
        <taxon>Bacillati</taxon>
        <taxon>Actinomycetota</taxon>
        <taxon>Actinomycetes</taxon>
        <taxon>Kitasatosporales</taxon>
        <taxon>Streptomycetaceae</taxon>
        <taxon>Streptantibioticus</taxon>
    </lineage>
</organism>
<evidence type="ECO:0000313" key="1">
    <source>
        <dbReference type="EMBL" id="AEW94886.1"/>
    </source>
</evidence>
<dbReference type="AlphaFoldDB" id="G8WU64"/>
<protein>
    <submittedName>
        <fullName evidence="1">Uncharacterized protein</fullName>
    </submittedName>
</protein>
<dbReference type="Proteomes" id="UP000007842">
    <property type="component" value="Chromosome"/>
</dbReference>
<keyword evidence="2" id="KW-1185">Reference proteome</keyword>
<dbReference type="EMBL" id="CP003219">
    <property type="protein sequence ID" value="AEW94886.1"/>
    <property type="molecule type" value="Genomic_DNA"/>
</dbReference>
<reference evidence="2" key="1">
    <citation type="submission" date="2011-12" db="EMBL/GenBank/DDBJ databases">
        <title>Complete genome sequence of Streptomyces cattleya strain DSM 46488.</title>
        <authorList>
            <person name="Ou H.-Y."/>
            <person name="Li P."/>
            <person name="Zhao C."/>
            <person name="O'Hagan D."/>
            <person name="Deng Z."/>
        </authorList>
    </citation>
    <scope>NUCLEOTIDE SEQUENCE [LARGE SCALE GENOMIC DNA]</scope>
    <source>
        <strain evidence="2">ATCC 35852 / DSM 46488 / JCM 4925 / NBRC 14057 / NRRL 8057</strain>
    </source>
</reference>